<proteinExistence type="predicted"/>
<sequence>MTSIKQEIYNDEELPPPEVQEGRSRAFWVFSVLGLVVVAAGIAGVTYAAVPSLKPASSEAAVGTNVETSAGEPTGSPIAIRATLAPTFEATSSSGTGDCNSGQKLVEFFIQLDQDSNHETGWSLHCSEGEVWNVPVGILEETKENRSGNNQIMQSTCVDDTETCEFIVYDSYGDGLMEGNGYFYLRYGAATVATYAMSEGEFDELRYCFGPNCHEELDPIQDEQLDPIETTDECARLYLGIGFDANPEELSYQVQCNGEVVLQGPWGDNLPFSIFEEETCVPLNSCCKFNVTDSGGDGLTSIQGVGGDYGWIYVEYGMEKVYGYTGDDDGAFSNAEAAFGDGCEGGA</sequence>
<reference evidence="2" key="1">
    <citation type="submission" date="2023-08" db="EMBL/GenBank/DDBJ databases">
        <authorList>
            <person name="Audoor S."/>
            <person name="Bilcke G."/>
        </authorList>
    </citation>
    <scope>NUCLEOTIDE SEQUENCE</scope>
</reference>
<gene>
    <name evidence="2" type="ORF">CYCCA115_LOCUS12382</name>
</gene>
<keyword evidence="1" id="KW-0812">Transmembrane</keyword>
<accession>A0AAD2FQZ1</accession>
<protein>
    <submittedName>
        <fullName evidence="2">Uncharacterized protein</fullName>
    </submittedName>
</protein>
<keyword evidence="1" id="KW-1133">Transmembrane helix</keyword>
<keyword evidence="3" id="KW-1185">Reference proteome</keyword>
<name>A0AAD2FQZ1_9STRA</name>
<dbReference type="Proteomes" id="UP001295423">
    <property type="component" value="Unassembled WGS sequence"/>
</dbReference>
<dbReference type="AlphaFoldDB" id="A0AAD2FQZ1"/>
<organism evidence="2 3">
    <name type="scientific">Cylindrotheca closterium</name>
    <dbReference type="NCBI Taxonomy" id="2856"/>
    <lineage>
        <taxon>Eukaryota</taxon>
        <taxon>Sar</taxon>
        <taxon>Stramenopiles</taxon>
        <taxon>Ochrophyta</taxon>
        <taxon>Bacillariophyta</taxon>
        <taxon>Bacillariophyceae</taxon>
        <taxon>Bacillariophycidae</taxon>
        <taxon>Bacillariales</taxon>
        <taxon>Bacillariaceae</taxon>
        <taxon>Cylindrotheca</taxon>
    </lineage>
</organism>
<dbReference type="EMBL" id="CAKOGP040001759">
    <property type="protein sequence ID" value="CAJ1950021.1"/>
    <property type="molecule type" value="Genomic_DNA"/>
</dbReference>
<evidence type="ECO:0000256" key="1">
    <source>
        <dbReference type="SAM" id="Phobius"/>
    </source>
</evidence>
<evidence type="ECO:0000313" key="2">
    <source>
        <dbReference type="EMBL" id="CAJ1950021.1"/>
    </source>
</evidence>
<comment type="caution">
    <text evidence="2">The sequence shown here is derived from an EMBL/GenBank/DDBJ whole genome shotgun (WGS) entry which is preliminary data.</text>
</comment>
<keyword evidence="1" id="KW-0472">Membrane</keyword>
<evidence type="ECO:0000313" key="3">
    <source>
        <dbReference type="Proteomes" id="UP001295423"/>
    </source>
</evidence>
<feature type="transmembrane region" description="Helical" evidence="1">
    <location>
        <begin position="26"/>
        <end position="50"/>
    </location>
</feature>